<organism evidence="1 2">
    <name type="scientific">Fistulifera solaris</name>
    <name type="common">Oleaginous diatom</name>
    <dbReference type="NCBI Taxonomy" id="1519565"/>
    <lineage>
        <taxon>Eukaryota</taxon>
        <taxon>Sar</taxon>
        <taxon>Stramenopiles</taxon>
        <taxon>Ochrophyta</taxon>
        <taxon>Bacillariophyta</taxon>
        <taxon>Bacillariophyceae</taxon>
        <taxon>Bacillariophycidae</taxon>
        <taxon>Naviculales</taxon>
        <taxon>Naviculaceae</taxon>
        <taxon>Fistulifera</taxon>
    </lineage>
</organism>
<comment type="caution">
    <text evidence="1">The sequence shown here is derived from an EMBL/GenBank/DDBJ whole genome shotgun (WGS) entry which is preliminary data.</text>
</comment>
<evidence type="ECO:0008006" key="3">
    <source>
        <dbReference type="Google" id="ProtNLM"/>
    </source>
</evidence>
<protein>
    <recommendedName>
        <fullName evidence="3">Coenzyme Q-binding protein COQ10 START domain-containing protein</fullName>
    </recommendedName>
</protein>
<dbReference type="Gene3D" id="3.30.530.20">
    <property type="match status" value="1"/>
</dbReference>
<evidence type="ECO:0000313" key="1">
    <source>
        <dbReference type="EMBL" id="GAX12354.1"/>
    </source>
</evidence>
<accession>A0A1Z5JEC6</accession>
<keyword evidence="2" id="KW-1185">Reference proteome</keyword>
<dbReference type="InParanoid" id="A0A1Z5JEC6"/>
<reference evidence="1 2" key="1">
    <citation type="journal article" date="2015" name="Plant Cell">
        <title>Oil accumulation by the oleaginous diatom Fistulifera solaris as revealed by the genome and transcriptome.</title>
        <authorList>
            <person name="Tanaka T."/>
            <person name="Maeda Y."/>
            <person name="Veluchamy A."/>
            <person name="Tanaka M."/>
            <person name="Abida H."/>
            <person name="Marechal E."/>
            <person name="Bowler C."/>
            <person name="Muto M."/>
            <person name="Sunaga Y."/>
            <person name="Tanaka M."/>
            <person name="Yoshino T."/>
            <person name="Taniguchi T."/>
            <person name="Fukuda Y."/>
            <person name="Nemoto M."/>
            <person name="Matsumoto M."/>
            <person name="Wong P.S."/>
            <person name="Aburatani S."/>
            <person name="Fujibuchi W."/>
        </authorList>
    </citation>
    <scope>NUCLEOTIDE SEQUENCE [LARGE SCALE GENOMIC DNA]</scope>
    <source>
        <strain evidence="1 2">JPCC DA0580</strain>
    </source>
</reference>
<dbReference type="EMBL" id="BDSP01000050">
    <property type="protein sequence ID" value="GAX12354.1"/>
    <property type="molecule type" value="Genomic_DNA"/>
</dbReference>
<proteinExistence type="predicted"/>
<dbReference type="InterPro" id="IPR023393">
    <property type="entry name" value="START-like_dom_sf"/>
</dbReference>
<gene>
    <name evidence="1" type="ORF">FisN_1Hh287</name>
</gene>
<evidence type="ECO:0000313" key="2">
    <source>
        <dbReference type="Proteomes" id="UP000198406"/>
    </source>
</evidence>
<sequence>MSRRRRRRNQGSRLSCRSRRLCSVLLSTVLAASFLSSFPVNGFLSSRQSCLRWGFLSEPIRVTRFAVEKPIRSNTTDSWSKGGEERKSSRFGVRKRVKNVLERAKQRTGLKNYSETEPRQVIAEAASIGGLDQVSDLVFTRNTASPGTWNKTEGFILTPILTDEERAGKATELGVDVDALLTAENSPLPFSLPSLSDEQRKQLAAGERIQEQSKMGREGSGFVVVDVNAPPYVVWECLLDFENYPEYIKTVRSMRMFTNTHLASSYLAEDPVLPESTRAMRHYGTASISRASFVLSKYQLKIAAIHKYQPHPDGHYMVFTLDRANKGAVLQDAKGIWYTQRNPDGRGPNVTRVWLLCSLKVSKLLPTFIVDYAANRAMPRATTWLKPTVEQKYSEIQRSENQ</sequence>
<dbReference type="SUPFAM" id="SSF55961">
    <property type="entry name" value="Bet v1-like"/>
    <property type="match status" value="1"/>
</dbReference>
<dbReference type="Proteomes" id="UP000198406">
    <property type="component" value="Unassembled WGS sequence"/>
</dbReference>
<dbReference type="AlphaFoldDB" id="A0A1Z5JEC6"/>
<name>A0A1Z5JEC6_FISSO</name>
<dbReference type="OrthoDB" id="189514at2759"/>